<proteinExistence type="predicted"/>
<dbReference type="EMBL" id="AP022610">
    <property type="protein sequence ID" value="BBZ27171.1"/>
    <property type="molecule type" value="Genomic_DNA"/>
</dbReference>
<keyword evidence="1" id="KW-1133">Transmembrane helix</keyword>
<name>A0A7I7XE70_9MYCO</name>
<sequence length="124" mass="12235">MPGSDPRLPFVVGGAGVGAVIRQAVLDECSGPVQPLIGFGIASVVAGFVIGLALGAPTGRLAAFALGAGTSTASLSLYAFFGVTHRIVASATFLVAVPLLTALTVTAGMALVGSRARRVDDPTA</sequence>
<organism evidence="2 3">
    <name type="scientific">Mycolicibacterium madagascariense</name>
    <dbReference type="NCBI Taxonomy" id="212765"/>
    <lineage>
        <taxon>Bacteria</taxon>
        <taxon>Bacillati</taxon>
        <taxon>Actinomycetota</taxon>
        <taxon>Actinomycetes</taxon>
        <taxon>Mycobacteriales</taxon>
        <taxon>Mycobacteriaceae</taxon>
        <taxon>Mycolicibacterium</taxon>
    </lineage>
</organism>
<reference evidence="2 3" key="1">
    <citation type="journal article" date="2019" name="Emerg. Microbes Infect.">
        <title>Comprehensive subspecies identification of 175 nontuberculous mycobacteria species based on 7547 genomic profiles.</title>
        <authorList>
            <person name="Matsumoto Y."/>
            <person name="Kinjo T."/>
            <person name="Motooka D."/>
            <person name="Nabeya D."/>
            <person name="Jung N."/>
            <person name="Uechi K."/>
            <person name="Horii T."/>
            <person name="Iida T."/>
            <person name="Fujita J."/>
            <person name="Nakamura S."/>
        </authorList>
    </citation>
    <scope>NUCLEOTIDE SEQUENCE [LARGE SCALE GENOMIC DNA]</scope>
    <source>
        <strain evidence="2 3">JCM 13574</strain>
    </source>
</reference>
<keyword evidence="3" id="KW-1185">Reference proteome</keyword>
<evidence type="ECO:0000313" key="2">
    <source>
        <dbReference type="EMBL" id="BBZ27171.1"/>
    </source>
</evidence>
<keyword evidence="1" id="KW-0812">Transmembrane</keyword>
<protein>
    <submittedName>
        <fullName evidence="2">Uncharacterized protein</fullName>
    </submittedName>
</protein>
<evidence type="ECO:0000313" key="3">
    <source>
        <dbReference type="Proteomes" id="UP000466517"/>
    </source>
</evidence>
<feature type="transmembrane region" description="Helical" evidence="1">
    <location>
        <begin position="61"/>
        <end position="81"/>
    </location>
</feature>
<feature type="transmembrane region" description="Helical" evidence="1">
    <location>
        <begin position="36"/>
        <end position="54"/>
    </location>
</feature>
<keyword evidence="1" id="KW-0472">Membrane</keyword>
<dbReference type="AlphaFoldDB" id="A0A7I7XE70"/>
<gene>
    <name evidence="2" type="ORF">MMAD_14660</name>
</gene>
<evidence type="ECO:0000256" key="1">
    <source>
        <dbReference type="SAM" id="Phobius"/>
    </source>
</evidence>
<dbReference type="Proteomes" id="UP000466517">
    <property type="component" value="Chromosome"/>
</dbReference>
<dbReference type="RefSeq" id="WP_163734569.1">
    <property type="nucleotide sequence ID" value="NZ_AP022610.1"/>
</dbReference>
<accession>A0A7I7XE70</accession>
<dbReference type="KEGG" id="mmag:MMAD_14660"/>
<feature type="transmembrane region" description="Helical" evidence="1">
    <location>
        <begin position="87"/>
        <end position="112"/>
    </location>
</feature>